<dbReference type="InterPro" id="IPR017853">
    <property type="entry name" value="GH"/>
</dbReference>
<feature type="signal peptide" evidence="2">
    <location>
        <begin position="1"/>
        <end position="24"/>
    </location>
</feature>
<dbReference type="EMBL" id="CAVNYO010000444">
    <property type="protein sequence ID" value="CAK5281237.1"/>
    <property type="molecule type" value="Genomic_DNA"/>
</dbReference>
<feature type="chain" id="PRO_5041992672" description="GH18 domain-containing protein" evidence="2">
    <location>
        <begin position="25"/>
        <end position="494"/>
    </location>
</feature>
<gene>
    <name evidence="4" type="ORF">MYCIT1_LOCUS32212</name>
</gene>
<dbReference type="SMART" id="SM00636">
    <property type="entry name" value="Glyco_18"/>
    <property type="match status" value="1"/>
</dbReference>
<keyword evidence="1" id="KW-0472">Membrane</keyword>
<feature type="transmembrane region" description="Helical" evidence="1">
    <location>
        <begin position="470"/>
        <end position="493"/>
    </location>
</feature>
<dbReference type="SUPFAM" id="SSF51445">
    <property type="entry name" value="(Trans)glycosidases"/>
    <property type="match status" value="1"/>
</dbReference>
<evidence type="ECO:0000259" key="3">
    <source>
        <dbReference type="PROSITE" id="PS51910"/>
    </source>
</evidence>
<protein>
    <recommendedName>
        <fullName evidence="3">GH18 domain-containing protein</fullName>
    </recommendedName>
</protein>
<dbReference type="PROSITE" id="PS51910">
    <property type="entry name" value="GH18_2"/>
    <property type="match status" value="1"/>
</dbReference>
<evidence type="ECO:0000313" key="5">
    <source>
        <dbReference type="Proteomes" id="UP001295794"/>
    </source>
</evidence>
<dbReference type="Pfam" id="PF00704">
    <property type="entry name" value="Glyco_hydro_18"/>
    <property type="match status" value="1"/>
</dbReference>
<sequence>MFFSGFWIWTWTWILAGAFREVSAAAGATAAAANYTVAAGWYAGWHATDLPLTSVLWDKYTHMTYAFAVPTEDPAAISLADSDAQFLPQFVSAAHRNGVKAGLSIGGWGGSQFYSVNLGSSANRTAFVKSVTSLVQKYGLDLIDFDWEFPATQGVGCNTISSDDPANFVLMLEELRASPSGKNLTLTAATSVTPYADANSSTIAQFVGALDWIVPMVYDLSWNWTAGSPRIQRALPSSPLDDSCYSSVPDATAGAGSTAGSGLWGLAGRGSARSAVEAWVGSGAPASKIVLGMPAYGHSFNVNASAAFVGPNSTLLSPYPAYDTLNHSIGDSWDSTGGVDQCGVYQGPGGTWDFWALVQGGYLLSNGSAAPGVPYRWDQCASVPYLYISNSGGSGSGSGGVLVTYDDPQSYTAKGTFVRANGLRGFAMWEVAGDPRGVLLDAILSAPAPTGTAVPASAAAPSASRLPTSYAATGFVVPGILFTLLLPALCTIVC</sequence>
<dbReference type="PANTHER" id="PTHR11177:SF392">
    <property type="entry name" value="HAP41P"/>
    <property type="match status" value="1"/>
</dbReference>
<dbReference type="GO" id="GO:0004568">
    <property type="term" value="F:chitinase activity"/>
    <property type="evidence" value="ECO:0007669"/>
    <property type="project" value="TreeGrafter"/>
</dbReference>
<dbReference type="GO" id="GO:0005576">
    <property type="term" value="C:extracellular region"/>
    <property type="evidence" value="ECO:0007669"/>
    <property type="project" value="TreeGrafter"/>
</dbReference>
<dbReference type="GO" id="GO:0008061">
    <property type="term" value="F:chitin binding"/>
    <property type="evidence" value="ECO:0007669"/>
    <property type="project" value="InterPro"/>
</dbReference>
<keyword evidence="1" id="KW-1133">Transmembrane helix</keyword>
<dbReference type="Proteomes" id="UP001295794">
    <property type="component" value="Unassembled WGS sequence"/>
</dbReference>
<dbReference type="InterPro" id="IPR029070">
    <property type="entry name" value="Chitinase_insertion_sf"/>
</dbReference>
<keyword evidence="5" id="KW-1185">Reference proteome</keyword>
<keyword evidence="1" id="KW-0812">Transmembrane</keyword>
<dbReference type="InterPro" id="IPR001223">
    <property type="entry name" value="Glyco_hydro18_cat"/>
</dbReference>
<organism evidence="4 5">
    <name type="scientific">Mycena citricolor</name>
    <dbReference type="NCBI Taxonomy" id="2018698"/>
    <lineage>
        <taxon>Eukaryota</taxon>
        <taxon>Fungi</taxon>
        <taxon>Dikarya</taxon>
        <taxon>Basidiomycota</taxon>
        <taxon>Agaricomycotina</taxon>
        <taxon>Agaricomycetes</taxon>
        <taxon>Agaricomycetidae</taxon>
        <taxon>Agaricales</taxon>
        <taxon>Marasmiineae</taxon>
        <taxon>Mycenaceae</taxon>
        <taxon>Mycena</taxon>
    </lineage>
</organism>
<evidence type="ECO:0000256" key="1">
    <source>
        <dbReference type="SAM" id="Phobius"/>
    </source>
</evidence>
<dbReference type="InterPro" id="IPR011583">
    <property type="entry name" value="Chitinase_II/V-like_cat"/>
</dbReference>
<reference evidence="4" key="1">
    <citation type="submission" date="2023-11" db="EMBL/GenBank/DDBJ databases">
        <authorList>
            <person name="De Vega J J."/>
            <person name="De Vega J J."/>
        </authorList>
    </citation>
    <scope>NUCLEOTIDE SEQUENCE</scope>
</reference>
<comment type="caution">
    <text evidence="4">The sequence shown here is derived from an EMBL/GenBank/DDBJ whole genome shotgun (WGS) entry which is preliminary data.</text>
</comment>
<evidence type="ECO:0000313" key="4">
    <source>
        <dbReference type="EMBL" id="CAK5281237.1"/>
    </source>
</evidence>
<dbReference type="InterPro" id="IPR050314">
    <property type="entry name" value="Glycosyl_Hydrlase_18"/>
</dbReference>
<name>A0AAD2HW33_9AGAR</name>
<dbReference type="AlphaFoldDB" id="A0AAD2HW33"/>
<feature type="domain" description="GH18" evidence="3">
    <location>
        <begin position="36"/>
        <end position="450"/>
    </location>
</feature>
<dbReference type="PANTHER" id="PTHR11177">
    <property type="entry name" value="CHITINASE"/>
    <property type="match status" value="1"/>
</dbReference>
<proteinExistence type="predicted"/>
<accession>A0AAD2HW33</accession>
<keyword evidence="2" id="KW-0732">Signal</keyword>
<dbReference type="Gene3D" id="3.20.20.80">
    <property type="entry name" value="Glycosidases"/>
    <property type="match status" value="1"/>
</dbReference>
<dbReference type="Gene3D" id="3.10.50.10">
    <property type="match status" value="1"/>
</dbReference>
<evidence type="ECO:0000256" key="2">
    <source>
        <dbReference type="SAM" id="SignalP"/>
    </source>
</evidence>
<dbReference type="GO" id="GO:0005975">
    <property type="term" value="P:carbohydrate metabolic process"/>
    <property type="evidence" value="ECO:0007669"/>
    <property type="project" value="InterPro"/>
</dbReference>
<dbReference type="GO" id="GO:0006032">
    <property type="term" value="P:chitin catabolic process"/>
    <property type="evidence" value="ECO:0007669"/>
    <property type="project" value="TreeGrafter"/>
</dbReference>
<dbReference type="SUPFAM" id="SSF54556">
    <property type="entry name" value="Chitinase insertion domain"/>
    <property type="match status" value="1"/>
</dbReference>